<protein>
    <submittedName>
        <fullName evidence="8">Cytokinin oxidase</fullName>
        <ecNumber evidence="8">1.-.-.-</ecNumber>
        <ecNumber evidence="8">1.5.99.12</ecNumber>
    </submittedName>
</protein>
<dbReference type="InterPro" id="IPR016169">
    <property type="entry name" value="FAD-bd_PCMH_sub2"/>
</dbReference>
<dbReference type="GO" id="GO:0019139">
    <property type="term" value="F:cytokinin dehydrogenase activity"/>
    <property type="evidence" value="ECO:0007669"/>
    <property type="project" value="UniProtKB-EC"/>
</dbReference>
<evidence type="ECO:0000313" key="7">
    <source>
        <dbReference type="EMBL" id="KTC75175.1"/>
    </source>
</evidence>
<reference evidence="7 9" key="1">
    <citation type="submission" date="2015-11" db="EMBL/GenBank/DDBJ databases">
        <title>Genomic analysis of 38 Legionella species identifies large and diverse effector repertoires.</title>
        <authorList>
            <person name="Burstein D."/>
            <person name="Amaro F."/>
            <person name="Zusman T."/>
            <person name="Lifshitz Z."/>
            <person name="Cohen O."/>
            <person name="Gilbert J.A."/>
            <person name="Pupko T."/>
            <person name="Shuman H.A."/>
            <person name="Segal G."/>
        </authorList>
    </citation>
    <scope>NUCLEOTIDE SEQUENCE [LARGE SCALE GENOMIC DNA]</scope>
    <source>
        <strain evidence="7 9">CDC#1407-AL-14</strain>
    </source>
</reference>
<keyword evidence="4" id="KW-0274">FAD</keyword>
<dbReference type="OrthoDB" id="6278354at2"/>
<dbReference type="GO" id="GO:0009690">
    <property type="term" value="P:cytokinin metabolic process"/>
    <property type="evidence" value="ECO:0007669"/>
    <property type="project" value="InterPro"/>
</dbReference>
<dbReference type="EMBL" id="UGNW01000001">
    <property type="protein sequence ID" value="STX31874.1"/>
    <property type="molecule type" value="Genomic_DNA"/>
</dbReference>
<proteinExistence type="inferred from homology"/>
<evidence type="ECO:0000313" key="8">
    <source>
        <dbReference type="EMBL" id="STX31874.1"/>
    </source>
</evidence>
<dbReference type="InterPro" id="IPR006094">
    <property type="entry name" value="Oxid_FAD_bind_N"/>
</dbReference>
<dbReference type="PROSITE" id="PS51387">
    <property type="entry name" value="FAD_PCMH"/>
    <property type="match status" value="1"/>
</dbReference>
<evidence type="ECO:0000256" key="2">
    <source>
        <dbReference type="ARBA" id="ARBA00005466"/>
    </source>
</evidence>
<dbReference type="InterPro" id="IPR016164">
    <property type="entry name" value="FAD-linked_Oxase-like_C"/>
</dbReference>
<dbReference type="EC" id="1.-.-.-" evidence="8"/>
<sequence length="460" mass="51678">MQPMEWNTAKIKECEQAGGQGLLRDERSLTFFGEDFGRLTQQIPTVVAVPSNTEKLQQIVRYANQKKLPLTIRGNGLSQGGQALCIPGGMVLQLQELNRVLEKNENSIWAEANATWSDVIKKSLKSAQVPYVVPYNAHLSIGGVLSAGGVGASSFRFGSATAHVNALEIVTANGEIQIVDKDSPLFQACLGGQGRFGIITKAEISLRLCKKQVRTFFLLYLDKDHWLKDMQALQESIDYLEFFCTPAIQGARLTAKGRLPFAEWLFGLHIAVEYDNEPPTLESLGVRISPWKVTHIQEEDIASFLHRHDSRFQSMKLSGQWSLQHPWFECFVPADVLFSELEDLLASLPVYYATVLQIVPIRKLDPSGFFMLPESSEAIYAVMILNPGLPAFLIPGCLEAIQMLDRRFLPSGGKRYLSGYLGENLPACYWQQHFGEKYQDWIKLKEELDPNKIFCSHLHK</sequence>
<keyword evidence="5 8" id="KW-0560">Oxidoreductase</keyword>
<dbReference type="RefSeq" id="WP_058522662.1">
    <property type="nucleotide sequence ID" value="NZ_CAAAHV010000006.1"/>
</dbReference>
<name>A0A378II64_9GAMM</name>
<evidence type="ECO:0000256" key="3">
    <source>
        <dbReference type="ARBA" id="ARBA00022630"/>
    </source>
</evidence>
<dbReference type="PANTHER" id="PTHR13878:SF53">
    <property type="entry name" value="CYTOKININ DEHYDROGENASE 6"/>
    <property type="match status" value="1"/>
</dbReference>
<gene>
    <name evidence="8" type="primary">dprE1_2</name>
    <name evidence="7" type="ORF">Lbir_0549</name>
    <name evidence="8" type="ORF">NCTC12437_01649</name>
</gene>
<dbReference type="Pfam" id="PF09265">
    <property type="entry name" value="Cytokin-bind"/>
    <property type="match status" value="1"/>
</dbReference>
<dbReference type="Gene3D" id="3.40.462.10">
    <property type="entry name" value="FAD-linked oxidases, C-terminal domain"/>
    <property type="match status" value="1"/>
</dbReference>
<evidence type="ECO:0000256" key="4">
    <source>
        <dbReference type="ARBA" id="ARBA00022827"/>
    </source>
</evidence>
<dbReference type="SUPFAM" id="SSF56176">
    <property type="entry name" value="FAD-binding/transporter-associated domain-like"/>
    <property type="match status" value="1"/>
</dbReference>
<dbReference type="PANTHER" id="PTHR13878">
    <property type="entry name" value="GULONOLACTONE OXIDASE"/>
    <property type="match status" value="1"/>
</dbReference>
<feature type="domain" description="FAD-binding PCMH-type" evidence="6">
    <location>
        <begin position="39"/>
        <end position="209"/>
    </location>
</feature>
<dbReference type="Pfam" id="PF01565">
    <property type="entry name" value="FAD_binding_4"/>
    <property type="match status" value="1"/>
</dbReference>
<dbReference type="InterPro" id="IPR015345">
    <property type="entry name" value="Cytokinin_DH_FAD/cytokin-bd"/>
</dbReference>
<dbReference type="Gene3D" id="3.30.43.10">
    <property type="entry name" value="Uridine Diphospho-n-acetylenolpyruvylglucosamine Reductase, domain 2"/>
    <property type="match status" value="1"/>
</dbReference>
<keyword evidence="9" id="KW-1185">Reference proteome</keyword>
<dbReference type="EC" id="1.5.99.12" evidence="8"/>
<dbReference type="GO" id="GO:0071949">
    <property type="term" value="F:FAD binding"/>
    <property type="evidence" value="ECO:0007669"/>
    <property type="project" value="InterPro"/>
</dbReference>
<comment type="similarity">
    <text evidence="2">Belongs to the oxygen-dependent FAD-linked oxidoreductase family.</text>
</comment>
<dbReference type="Proteomes" id="UP000054735">
    <property type="component" value="Unassembled WGS sequence"/>
</dbReference>
<dbReference type="Gene3D" id="3.30.465.10">
    <property type="match status" value="1"/>
</dbReference>
<reference evidence="8 10" key="2">
    <citation type="submission" date="2018-06" db="EMBL/GenBank/DDBJ databases">
        <authorList>
            <consortium name="Pathogen Informatics"/>
            <person name="Doyle S."/>
        </authorList>
    </citation>
    <scope>NUCLEOTIDE SEQUENCE [LARGE SCALE GENOMIC DNA]</scope>
    <source>
        <strain evidence="8 10">NCTC12437</strain>
    </source>
</reference>
<dbReference type="AlphaFoldDB" id="A0A378II64"/>
<dbReference type="InterPro" id="IPR050432">
    <property type="entry name" value="FAD-linked_Oxidoreductases_BP"/>
</dbReference>
<dbReference type="STRING" id="28083.Lbir_0549"/>
<dbReference type="SUPFAM" id="SSF55103">
    <property type="entry name" value="FAD-linked oxidases, C-terminal domain"/>
    <property type="match status" value="1"/>
</dbReference>
<dbReference type="InterPro" id="IPR016167">
    <property type="entry name" value="FAD-bd_PCMH_sub1"/>
</dbReference>
<dbReference type="InterPro" id="IPR036318">
    <property type="entry name" value="FAD-bd_PCMH-like_sf"/>
</dbReference>
<dbReference type="InterPro" id="IPR016170">
    <property type="entry name" value="Cytok_DH_C_sf"/>
</dbReference>
<evidence type="ECO:0000256" key="5">
    <source>
        <dbReference type="ARBA" id="ARBA00023002"/>
    </source>
</evidence>
<evidence type="ECO:0000313" key="9">
    <source>
        <dbReference type="Proteomes" id="UP000054735"/>
    </source>
</evidence>
<keyword evidence="3" id="KW-0285">Flavoprotein</keyword>
<dbReference type="Proteomes" id="UP000255066">
    <property type="component" value="Unassembled WGS sequence"/>
</dbReference>
<evidence type="ECO:0000313" key="10">
    <source>
        <dbReference type="Proteomes" id="UP000255066"/>
    </source>
</evidence>
<evidence type="ECO:0000256" key="1">
    <source>
        <dbReference type="ARBA" id="ARBA00001974"/>
    </source>
</evidence>
<organism evidence="8 10">
    <name type="scientific">Legionella birminghamensis</name>
    <dbReference type="NCBI Taxonomy" id="28083"/>
    <lineage>
        <taxon>Bacteria</taxon>
        <taxon>Pseudomonadati</taxon>
        <taxon>Pseudomonadota</taxon>
        <taxon>Gammaproteobacteria</taxon>
        <taxon>Legionellales</taxon>
        <taxon>Legionellaceae</taxon>
        <taxon>Legionella</taxon>
    </lineage>
</organism>
<comment type="cofactor">
    <cofactor evidence="1">
        <name>FAD</name>
        <dbReference type="ChEBI" id="CHEBI:57692"/>
    </cofactor>
</comment>
<dbReference type="InterPro" id="IPR016166">
    <property type="entry name" value="FAD-bd_PCMH"/>
</dbReference>
<evidence type="ECO:0000259" key="6">
    <source>
        <dbReference type="PROSITE" id="PS51387"/>
    </source>
</evidence>
<dbReference type="EMBL" id="LNXT01000006">
    <property type="protein sequence ID" value="KTC75175.1"/>
    <property type="molecule type" value="Genomic_DNA"/>
</dbReference>
<accession>A0A378II64</accession>